<dbReference type="EMBL" id="CP023778">
    <property type="protein sequence ID" value="ATL68163.1"/>
    <property type="molecule type" value="Genomic_DNA"/>
</dbReference>
<evidence type="ECO:0000313" key="2">
    <source>
        <dbReference type="Proteomes" id="UP000221961"/>
    </source>
</evidence>
<gene>
    <name evidence="1" type="ORF">CRH09_20215</name>
</gene>
<protein>
    <recommendedName>
        <fullName evidence="3">Resolvase/invertase-type recombinase catalytic domain-containing protein</fullName>
    </recommendedName>
</protein>
<reference evidence="1 2" key="1">
    <citation type="submission" date="2017-10" db="EMBL/GenBank/DDBJ databases">
        <title>Comparative genomics between pathogenic Norcardia.</title>
        <authorList>
            <person name="Zeng L."/>
        </authorList>
    </citation>
    <scope>NUCLEOTIDE SEQUENCE [LARGE SCALE GENOMIC DNA]</scope>
    <source>
        <strain evidence="1 2">NC_YFY_NT001</strain>
    </source>
</reference>
<dbReference type="KEGG" id="ntp:CRH09_20215"/>
<proteinExistence type="predicted"/>
<evidence type="ECO:0000313" key="1">
    <source>
        <dbReference type="EMBL" id="ATL68163.1"/>
    </source>
</evidence>
<dbReference type="GeneID" id="88359685"/>
<dbReference type="AlphaFoldDB" id="A0A291RKS1"/>
<sequence length="125" mass="13720">MKGKAIGYLNRELCTSGAQQDAQEHQMLEVAGQKAVDLVKIFAPSSCAMKIIDDPIRRLKIVAERRGATTVIVPSRRHLDRREAEVTQHYTLIEAAPDGGGGPVMWPIGSSIADFHRRPCAEIVT</sequence>
<dbReference type="RefSeq" id="WP_098695264.1">
    <property type="nucleotide sequence ID" value="NZ_CP023778.1"/>
</dbReference>
<organism evidence="1 2">
    <name type="scientific">Nocardia terpenica</name>
    <dbReference type="NCBI Taxonomy" id="455432"/>
    <lineage>
        <taxon>Bacteria</taxon>
        <taxon>Bacillati</taxon>
        <taxon>Actinomycetota</taxon>
        <taxon>Actinomycetes</taxon>
        <taxon>Mycobacteriales</taxon>
        <taxon>Nocardiaceae</taxon>
        <taxon>Nocardia</taxon>
    </lineage>
</organism>
<name>A0A291RKS1_9NOCA</name>
<accession>A0A291RKS1</accession>
<evidence type="ECO:0008006" key="3">
    <source>
        <dbReference type="Google" id="ProtNLM"/>
    </source>
</evidence>
<dbReference type="Proteomes" id="UP000221961">
    <property type="component" value="Chromosome"/>
</dbReference>